<feature type="chain" id="PRO_5043450248" description="Prokineticin domain-containing protein" evidence="1">
    <location>
        <begin position="21"/>
        <end position="103"/>
    </location>
</feature>
<evidence type="ECO:0008006" key="4">
    <source>
        <dbReference type="Google" id="ProtNLM"/>
    </source>
</evidence>
<reference evidence="2 3" key="1">
    <citation type="journal article" date="2021" name="Elife">
        <title>Chloroplast acquisition without the gene transfer in kleptoplastic sea slugs, Plakobranchus ocellatus.</title>
        <authorList>
            <person name="Maeda T."/>
            <person name="Takahashi S."/>
            <person name="Yoshida T."/>
            <person name="Shimamura S."/>
            <person name="Takaki Y."/>
            <person name="Nagai Y."/>
            <person name="Toyoda A."/>
            <person name="Suzuki Y."/>
            <person name="Arimoto A."/>
            <person name="Ishii H."/>
            <person name="Satoh N."/>
            <person name="Nishiyama T."/>
            <person name="Hasebe M."/>
            <person name="Maruyama T."/>
            <person name="Minagawa J."/>
            <person name="Obokata J."/>
            <person name="Shigenobu S."/>
        </authorList>
    </citation>
    <scope>NUCLEOTIDE SEQUENCE [LARGE SCALE GENOMIC DNA]</scope>
</reference>
<evidence type="ECO:0000313" key="2">
    <source>
        <dbReference type="EMBL" id="GFR91057.1"/>
    </source>
</evidence>
<keyword evidence="3" id="KW-1185">Reference proteome</keyword>
<keyword evidence="1" id="KW-0732">Signal</keyword>
<dbReference type="EMBL" id="BMAT01008706">
    <property type="protein sequence ID" value="GFR91057.1"/>
    <property type="molecule type" value="Genomic_DNA"/>
</dbReference>
<feature type="signal peptide" evidence="1">
    <location>
        <begin position="1"/>
        <end position="20"/>
    </location>
</feature>
<gene>
    <name evidence="2" type="ORF">ElyMa_004318800</name>
</gene>
<name>A0AAV4GZ99_9GAST</name>
<dbReference type="AlphaFoldDB" id="A0AAV4GZ99"/>
<proteinExistence type="predicted"/>
<comment type="caution">
    <text evidence="2">The sequence shown here is derived from an EMBL/GenBank/DDBJ whole genome shotgun (WGS) entry which is preliminary data.</text>
</comment>
<accession>A0AAV4GZ99</accession>
<organism evidence="2 3">
    <name type="scientific">Elysia marginata</name>
    <dbReference type="NCBI Taxonomy" id="1093978"/>
    <lineage>
        <taxon>Eukaryota</taxon>
        <taxon>Metazoa</taxon>
        <taxon>Spiralia</taxon>
        <taxon>Lophotrochozoa</taxon>
        <taxon>Mollusca</taxon>
        <taxon>Gastropoda</taxon>
        <taxon>Heterobranchia</taxon>
        <taxon>Euthyneura</taxon>
        <taxon>Panpulmonata</taxon>
        <taxon>Sacoglossa</taxon>
        <taxon>Placobranchoidea</taxon>
        <taxon>Plakobranchidae</taxon>
        <taxon>Elysia</taxon>
    </lineage>
</organism>
<evidence type="ECO:0000256" key="1">
    <source>
        <dbReference type="SAM" id="SignalP"/>
    </source>
</evidence>
<dbReference type="Proteomes" id="UP000762676">
    <property type="component" value="Unassembled WGS sequence"/>
</dbReference>
<sequence length="103" mass="11443">MLRLTLVVLLVCVLTDQAWGGLIVCNKLNEPCLPLPLSCCRGMVCKRDKLVGGLRCQQGHGLLGRCYRRGELCTPELGNNPCCRGLHCIPRMLNPTVHECERI</sequence>
<protein>
    <recommendedName>
        <fullName evidence="4">Prokineticin domain-containing protein</fullName>
    </recommendedName>
</protein>
<evidence type="ECO:0000313" key="3">
    <source>
        <dbReference type="Proteomes" id="UP000762676"/>
    </source>
</evidence>